<proteinExistence type="predicted"/>
<protein>
    <submittedName>
        <fullName evidence="1">Thioredoxin reductase</fullName>
    </submittedName>
</protein>
<gene>
    <name evidence="1" type="ORF">NCTC5047_02078</name>
</gene>
<dbReference type="AlphaFoldDB" id="A0A377XFR3"/>
<accession>A0A377XFR3</accession>
<evidence type="ECO:0000313" key="1">
    <source>
        <dbReference type="EMBL" id="STT79439.1"/>
    </source>
</evidence>
<reference evidence="1 2" key="1">
    <citation type="submission" date="2018-06" db="EMBL/GenBank/DDBJ databases">
        <authorList>
            <consortium name="Pathogen Informatics"/>
            <person name="Doyle S."/>
        </authorList>
    </citation>
    <scope>NUCLEOTIDE SEQUENCE [LARGE SCALE GENOMIC DNA]</scope>
    <source>
        <strain evidence="1 2">NCTC5047</strain>
    </source>
</reference>
<dbReference type="Proteomes" id="UP000254340">
    <property type="component" value="Unassembled WGS sequence"/>
</dbReference>
<dbReference type="SUPFAM" id="SSF51905">
    <property type="entry name" value="FAD/NAD(P)-binding domain"/>
    <property type="match status" value="1"/>
</dbReference>
<dbReference type="Gene3D" id="3.50.50.60">
    <property type="entry name" value="FAD/NAD(P)-binding domain"/>
    <property type="match status" value="1"/>
</dbReference>
<dbReference type="EMBL" id="UGLH01000005">
    <property type="protein sequence ID" value="STT79439.1"/>
    <property type="molecule type" value="Genomic_DNA"/>
</dbReference>
<evidence type="ECO:0000313" key="2">
    <source>
        <dbReference type="Proteomes" id="UP000254340"/>
    </source>
</evidence>
<dbReference type="Pfam" id="PF13738">
    <property type="entry name" value="Pyr_redox_3"/>
    <property type="match status" value="1"/>
</dbReference>
<dbReference type="InterPro" id="IPR036188">
    <property type="entry name" value="FAD/NAD-bd_sf"/>
</dbReference>
<sequence>MNQPREVVIVGAGPAGVGMAALLRRSAIQDILVVDSHEVGASFMRWPEETVLLLLLFFSQSRLDNQT</sequence>
<organism evidence="1 2">
    <name type="scientific">Klebsiella pneumoniae</name>
    <dbReference type="NCBI Taxonomy" id="573"/>
    <lineage>
        <taxon>Bacteria</taxon>
        <taxon>Pseudomonadati</taxon>
        <taxon>Pseudomonadota</taxon>
        <taxon>Gammaproteobacteria</taxon>
        <taxon>Enterobacterales</taxon>
        <taxon>Enterobacteriaceae</taxon>
        <taxon>Klebsiella/Raoultella group</taxon>
        <taxon>Klebsiella</taxon>
        <taxon>Klebsiella pneumoniae complex</taxon>
    </lineage>
</organism>
<name>A0A377XFR3_KLEPN</name>